<gene>
    <name evidence="1" type="ORF">HCN08_27405</name>
</gene>
<sequence>MEIFRFERAERLMTHHGSTGLHATRVAAGAGQVQVTCLTLAPGGTIGTHPATSAQLLLVVTGSGWVAGQDGTRVPITAGQGARWEEAENHTTGTESGLTALVLEGPLTLFEPEPTGNRG</sequence>
<organism evidence="1 2">
    <name type="scientific">Actinacidiphila epipremni</name>
    <dbReference type="NCBI Taxonomy" id="2053013"/>
    <lineage>
        <taxon>Bacteria</taxon>
        <taxon>Bacillati</taxon>
        <taxon>Actinomycetota</taxon>
        <taxon>Actinomycetes</taxon>
        <taxon>Kitasatosporales</taxon>
        <taxon>Streptomycetaceae</taxon>
        <taxon>Actinacidiphila</taxon>
    </lineage>
</organism>
<dbReference type="InterPro" id="IPR011051">
    <property type="entry name" value="RmlC_Cupin_sf"/>
</dbReference>
<reference evidence="1 2" key="1">
    <citation type="submission" date="2020-03" db="EMBL/GenBank/DDBJ databases">
        <title>WGS of actinomycetes isolated from Thailand.</title>
        <authorList>
            <person name="Thawai C."/>
        </authorList>
    </citation>
    <scope>NUCLEOTIDE SEQUENCE [LARGE SCALE GENOMIC DNA]</scope>
    <source>
        <strain evidence="1 2">PRB2-1</strain>
    </source>
</reference>
<dbReference type="SUPFAM" id="SSF51182">
    <property type="entry name" value="RmlC-like cupins"/>
    <property type="match status" value="1"/>
</dbReference>
<accession>A0ABX0ZZW6</accession>
<dbReference type="Proteomes" id="UP000734511">
    <property type="component" value="Unassembled WGS sequence"/>
</dbReference>
<evidence type="ECO:0000313" key="2">
    <source>
        <dbReference type="Proteomes" id="UP000734511"/>
    </source>
</evidence>
<keyword evidence="2" id="KW-1185">Reference proteome</keyword>
<dbReference type="InterPro" id="IPR014710">
    <property type="entry name" value="RmlC-like_jellyroll"/>
</dbReference>
<comment type="caution">
    <text evidence="1">The sequence shown here is derived from an EMBL/GenBank/DDBJ whole genome shotgun (WGS) entry which is preliminary data.</text>
</comment>
<dbReference type="EMBL" id="JAATEJ010000026">
    <property type="protein sequence ID" value="NJP47101.1"/>
    <property type="molecule type" value="Genomic_DNA"/>
</dbReference>
<dbReference type="RefSeq" id="WP_167985934.1">
    <property type="nucleotide sequence ID" value="NZ_JAATEJ010000026.1"/>
</dbReference>
<proteinExistence type="predicted"/>
<protein>
    <submittedName>
        <fullName evidence="1">Cupin</fullName>
    </submittedName>
</protein>
<evidence type="ECO:0000313" key="1">
    <source>
        <dbReference type="EMBL" id="NJP47101.1"/>
    </source>
</evidence>
<dbReference type="Gene3D" id="2.60.120.10">
    <property type="entry name" value="Jelly Rolls"/>
    <property type="match status" value="1"/>
</dbReference>
<name>A0ABX0ZZW6_9ACTN</name>